<evidence type="ECO:0000256" key="2">
    <source>
        <dbReference type="ARBA" id="ARBA00022679"/>
    </source>
</evidence>
<evidence type="ECO:0000256" key="1">
    <source>
        <dbReference type="ARBA" id="ARBA00005054"/>
    </source>
</evidence>
<dbReference type="InterPro" id="IPR002376">
    <property type="entry name" value="Formyl_transf_N"/>
</dbReference>
<dbReference type="AlphaFoldDB" id="A0A511WRG1"/>
<evidence type="ECO:0000256" key="3">
    <source>
        <dbReference type="ARBA" id="ARBA00022755"/>
    </source>
</evidence>
<dbReference type="GO" id="GO:0004644">
    <property type="term" value="F:phosphoribosylglycinamide formyltransferase activity"/>
    <property type="evidence" value="ECO:0007669"/>
    <property type="project" value="UniProtKB-UniRule"/>
</dbReference>
<feature type="binding site" evidence="6">
    <location>
        <position position="65"/>
    </location>
    <ligand>
        <name>(6R)-10-formyltetrahydrofolate</name>
        <dbReference type="ChEBI" id="CHEBI:195366"/>
    </ligand>
</feature>
<feature type="site" description="Raises pKa of active site His" evidence="6">
    <location>
        <position position="145"/>
    </location>
</feature>
<comment type="function">
    <text evidence="6">Catalyzes the transfer of a formyl group from 10-formyltetrahydrofolate to 5-phospho-ribosyl-glycinamide (GAR), producing 5-phospho-ribosyl-N-formylglycinamide (FGAR) and tetrahydrofolate.</text>
</comment>
<comment type="pathway">
    <text evidence="1 6">Purine metabolism; IMP biosynthesis via de novo pathway; N(2)-formyl-N(1)-(5-phospho-D-ribosyl)glycinamide from N(1)-(5-phospho-D-ribosyl)glycinamide (10-formyl THF route): step 1/1.</text>
</comment>
<dbReference type="FunFam" id="3.40.50.170:FF:000007">
    <property type="entry name" value="Phosphoribosylglycinamide formyltransferase"/>
    <property type="match status" value="1"/>
</dbReference>
<keyword evidence="3 6" id="KW-0658">Purine biosynthesis</keyword>
<dbReference type="PROSITE" id="PS00373">
    <property type="entry name" value="GART"/>
    <property type="match status" value="1"/>
</dbReference>
<keyword evidence="2 6" id="KW-0808">Transferase</keyword>
<evidence type="ECO:0000256" key="4">
    <source>
        <dbReference type="ARBA" id="ARBA00038440"/>
    </source>
</evidence>
<dbReference type="EMBL" id="BJYD01000017">
    <property type="protein sequence ID" value="GEN53736.1"/>
    <property type="molecule type" value="Genomic_DNA"/>
</dbReference>
<keyword evidence="9" id="KW-1185">Reference proteome</keyword>
<accession>A0A511WRG1</accession>
<dbReference type="Pfam" id="PF00551">
    <property type="entry name" value="Formyl_trans_N"/>
    <property type="match status" value="1"/>
</dbReference>
<feature type="domain" description="Formyl transferase N-terminal" evidence="7">
    <location>
        <begin position="3"/>
        <end position="182"/>
    </location>
</feature>
<organism evidence="8 9">
    <name type="scientific">Halobacillus faecis</name>
    <dbReference type="NCBI Taxonomy" id="360184"/>
    <lineage>
        <taxon>Bacteria</taxon>
        <taxon>Bacillati</taxon>
        <taxon>Bacillota</taxon>
        <taxon>Bacilli</taxon>
        <taxon>Bacillales</taxon>
        <taxon>Bacillaceae</taxon>
        <taxon>Halobacillus</taxon>
    </lineage>
</organism>
<dbReference type="GO" id="GO:0005829">
    <property type="term" value="C:cytosol"/>
    <property type="evidence" value="ECO:0007669"/>
    <property type="project" value="TreeGrafter"/>
</dbReference>
<dbReference type="SUPFAM" id="SSF53328">
    <property type="entry name" value="Formyltransferase"/>
    <property type="match status" value="1"/>
</dbReference>
<evidence type="ECO:0000259" key="7">
    <source>
        <dbReference type="Pfam" id="PF00551"/>
    </source>
</evidence>
<proteinExistence type="inferred from homology"/>
<feature type="binding site" evidence="6">
    <location>
        <begin position="90"/>
        <end position="93"/>
    </location>
    <ligand>
        <name>(6R)-10-formyltetrahydrofolate</name>
        <dbReference type="ChEBI" id="CHEBI:195366"/>
    </ligand>
</feature>
<dbReference type="NCBIfam" id="TIGR00639">
    <property type="entry name" value="PurN"/>
    <property type="match status" value="1"/>
</dbReference>
<dbReference type="PANTHER" id="PTHR43369">
    <property type="entry name" value="PHOSPHORIBOSYLGLYCINAMIDE FORMYLTRANSFERASE"/>
    <property type="match status" value="1"/>
</dbReference>
<dbReference type="RefSeq" id="WP_146815686.1">
    <property type="nucleotide sequence ID" value="NZ_BJYD01000017.1"/>
</dbReference>
<evidence type="ECO:0000256" key="5">
    <source>
        <dbReference type="ARBA" id="ARBA00047664"/>
    </source>
</evidence>
<comment type="similarity">
    <text evidence="4 6">Belongs to the GART family.</text>
</comment>
<dbReference type="OrthoDB" id="9806170at2"/>
<evidence type="ECO:0000256" key="6">
    <source>
        <dbReference type="HAMAP-Rule" id="MF_01930"/>
    </source>
</evidence>
<sequence length="192" mass="21169">MINIAVFASGTGSNFDAIVSKVESGELEANIALLVCDRIGAPVIEKAQKHEIDTVVYRAKSFTDKAAYEQAVLDDCRQRGIEFIVLAGYMRLIGPTLLKPYERRIINIHPSLLPAFPGKDAIGQALEKKVKVTGVTVHYVDAGMDTGPIIAQEPIHIEENDTADDVKNKIQAVEHRLYPQVIQSLFIKEESL</sequence>
<evidence type="ECO:0000313" key="9">
    <source>
        <dbReference type="Proteomes" id="UP000321886"/>
    </source>
</evidence>
<dbReference type="Proteomes" id="UP000321886">
    <property type="component" value="Unassembled WGS sequence"/>
</dbReference>
<dbReference type="PANTHER" id="PTHR43369:SF2">
    <property type="entry name" value="PHOSPHORIBOSYLGLYCINAMIDE FORMYLTRANSFERASE"/>
    <property type="match status" value="1"/>
</dbReference>
<evidence type="ECO:0000313" key="8">
    <source>
        <dbReference type="EMBL" id="GEN53736.1"/>
    </source>
</evidence>
<dbReference type="InterPro" id="IPR001555">
    <property type="entry name" value="GART_AS"/>
</dbReference>
<dbReference type="HAMAP" id="MF_01930">
    <property type="entry name" value="PurN"/>
    <property type="match status" value="1"/>
</dbReference>
<name>A0A511WRG1_9BACI</name>
<dbReference type="GO" id="GO:0006189">
    <property type="term" value="P:'de novo' IMP biosynthetic process"/>
    <property type="evidence" value="ECO:0007669"/>
    <property type="project" value="UniProtKB-UniRule"/>
</dbReference>
<protein>
    <recommendedName>
        <fullName evidence="6">Phosphoribosylglycinamide formyltransferase</fullName>
        <ecNumber evidence="6">2.1.2.2</ecNumber>
    </recommendedName>
    <alternativeName>
        <fullName evidence="6">5'-phosphoribosylglycinamide transformylase</fullName>
    </alternativeName>
    <alternativeName>
        <fullName evidence="6">GAR transformylase</fullName>
        <shortName evidence="6">GART</shortName>
    </alternativeName>
</protein>
<gene>
    <name evidence="6 8" type="primary">purN</name>
    <name evidence="8" type="ORF">HFA01_19980</name>
</gene>
<dbReference type="InterPro" id="IPR036477">
    <property type="entry name" value="Formyl_transf_N_sf"/>
</dbReference>
<dbReference type="CDD" id="cd08645">
    <property type="entry name" value="FMT_core_GART"/>
    <property type="match status" value="1"/>
</dbReference>
<dbReference type="UniPathway" id="UPA00074">
    <property type="reaction ID" value="UER00126"/>
</dbReference>
<feature type="binding site" evidence="6">
    <location>
        <begin position="12"/>
        <end position="14"/>
    </location>
    <ligand>
        <name>N(1)-(5-phospho-beta-D-ribosyl)glycinamide</name>
        <dbReference type="ChEBI" id="CHEBI:143788"/>
    </ligand>
</feature>
<comment type="caution">
    <text evidence="8">The sequence shown here is derived from an EMBL/GenBank/DDBJ whole genome shotgun (WGS) entry which is preliminary data.</text>
</comment>
<dbReference type="Gene3D" id="3.40.50.170">
    <property type="entry name" value="Formyl transferase, N-terminal domain"/>
    <property type="match status" value="1"/>
</dbReference>
<feature type="binding site" evidence="6">
    <location>
        <position position="107"/>
    </location>
    <ligand>
        <name>(6R)-10-formyltetrahydrofolate</name>
        <dbReference type="ChEBI" id="CHEBI:195366"/>
    </ligand>
</feature>
<dbReference type="InterPro" id="IPR004607">
    <property type="entry name" value="GART"/>
</dbReference>
<comment type="catalytic activity">
    <reaction evidence="5 6">
        <text>N(1)-(5-phospho-beta-D-ribosyl)glycinamide + (6R)-10-formyltetrahydrofolate = N(2)-formyl-N(1)-(5-phospho-beta-D-ribosyl)glycinamide + (6S)-5,6,7,8-tetrahydrofolate + H(+)</text>
        <dbReference type="Rhea" id="RHEA:15053"/>
        <dbReference type="ChEBI" id="CHEBI:15378"/>
        <dbReference type="ChEBI" id="CHEBI:57453"/>
        <dbReference type="ChEBI" id="CHEBI:143788"/>
        <dbReference type="ChEBI" id="CHEBI:147286"/>
        <dbReference type="ChEBI" id="CHEBI:195366"/>
        <dbReference type="EC" id="2.1.2.2"/>
    </reaction>
</comment>
<reference evidence="8 9" key="1">
    <citation type="submission" date="2019-07" db="EMBL/GenBank/DDBJ databases">
        <title>Whole genome shotgun sequence of Halobacillus faecis NBRC 103569.</title>
        <authorList>
            <person name="Hosoyama A."/>
            <person name="Uohara A."/>
            <person name="Ohji S."/>
            <person name="Ichikawa N."/>
        </authorList>
    </citation>
    <scope>NUCLEOTIDE SEQUENCE [LARGE SCALE GENOMIC DNA]</scope>
    <source>
        <strain evidence="8 9">NBRC 103569</strain>
    </source>
</reference>
<feature type="active site" description="Proton donor" evidence="6">
    <location>
        <position position="109"/>
    </location>
</feature>
<dbReference type="EC" id="2.1.2.2" evidence="6"/>